<keyword evidence="1" id="KW-0732">Signal</keyword>
<evidence type="ECO:0000256" key="1">
    <source>
        <dbReference type="SAM" id="SignalP"/>
    </source>
</evidence>
<dbReference type="RefSeq" id="WP_188508739.1">
    <property type="nucleotide sequence ID" value="NZ_BMGB01000001.1"/>
</dbReference>
<keyword evidence="3" id="KW-1185">Reference proteome</keyword>
<dbReference type="AlphaFoldDB" id="A0A916SBC9"/>
<dbReference type="EMBL" id="BMGB01000001">
    <property type="protein sequence ID" value="GGA89848.1"/>
    <property type="molecule type" value="Genomic_DNA"/>
</dbReference>
<proteinExistence type="predicted"/>
<accession>A0A916SBC9</accession>
<protein>
    <recommendedName>
        <fullName evidence="4">Secreted protein</fullName>
    </recommendedName>
</protein>
<evidence type="ECO:0008006" key="4">
    <source>
        <dbReference type="Google" id="ProtNLM"/>
    </source>
</evidence>
<evidence type="ECO:0000313" key="2">
    <source>
        <dbReference type="EMBL" id="GGA89848.1"/>
    </source>
</evidence>
<dbReference type="PROSITE" id="PS51257">
    <property type="entry name" value="PROKAR_LIPOPROTEIN"/>
    <property type="match status" value="1"/>
</dbReference>
<feature type="chain" id="PRO_5037150844" description="Secreted protein" evidence="1">
    <location>
        <begin position="31"/>
        <end position="158"/>
    </location>
</feature>
<reference evidence="2" key="1">
    <citation type="journal article" date="2014" name="Int. J. Syst. Evol. Microbiol.">
        <title>Complete genome sequence of Corynebacterium casei LMG S-19264T (=DSM 44701T), isolated from a smear-ripened cheese.</title>
        <authorList>
            <consortium name="US DOE Joint Genome Institute (JGI-PGF)"/>
            <person name="Walter F."/>
            <person name="Albersmeier A."/>
            <person name="Kalinowski J."/>
            <person name="Ruckert C."/>
        </authorList>
    </citation>
    <scope>NUCLEOTIDE SEQUENCE</scope>
    <source>
        <strain evidence="2">CGMCC 1.12813</strain>
    </source>
</reference>
<gene>
    <name evidence="2" type="ORF">GCM10010979_00700</name>
</gene>
<comment type="caution">
    <text evidence="2">The sequence shown here is derived from an EMBL/GenBank/DDBJ whole genome shotgun (WGS) entry which is preliminary data.</text>
</comment>
<dbReference type="Proteomes" id="UP000606922">
    <property type="component" value="Unassembled WGS sequence"/>
</dbReference>
<evidence type="ECO:0000313" key="3">
    <source>
        <dbReference type="Proteomes" id="UP000606922"/>
    </source>
</evidence>
<reference evidence="2" key="2">
    <citation type="submission" date="2020-09" db="EMBL/GenBank/DDBJ databases">
        <authorList>
            <person name="Sun Q."/>
            <person name="Zhou Y."/>
        </authorList>
    </citation>
    <scope>NUCLEOTIDE SEQUENCE</scope>
    <source>
        <strain evidence="2">CGMCC 1.12813</strain>
    </source>
</reference>
<name>A0A916SBC9_9MICO</name>
<sequence length="158" mass="15342">MTTSRLRIARPLSIALLIFAAPALVGCSVAENMVDGVVSEAQDQAGDAVSDALGGAGVSTDGELPTGFPADAIPLVGEVQGGGSAPGSTGWVVVTTLAGDDFASAQAALESAGYVPSAADGDADSGFGTFTLAPYTVVLTVATDGAGVSTATYVVTTS</sequence>
<feature type="signal peptide" evidence="1">
    <location>
        <begin position="1"/>
        <end position="30"/>
    </location>
</feature>
<organism evidence="2 3">
    <name type="scientific">Conyzicola nivalis</name>
    <dbReference type="NCBI Taxonomy" id="1477021"/>
    <lineage>
        <taxon>Bacteria</taxon>
        <taxon>Bacillati</taxon>
        <taxon>Actinomycetota</taxon>
        <taxon>Actinomycetes</taxon>
        <taxon>Micrococcales</taxon>
        <taxon>Microbacteriaceae</taxon>
        <taxon>Conyzicola</taxon>
    </lineage>
</organism>